<dbReference type="InterPro" id="IPR016462">
    <property type="entry name" value="ModE"/>
</dbReference>
<dbReference type="PANTHER" id="PTHR30432:SF1">
    <property type="entry name" value="DNA-BINDING TRANSCRIPTIONAL DUAL REGULATOR MODE"/>
    <property type="match status" value="1"/>
</dbReference>
<dbReference type="Proteomes" id="UP000075359">
    <property type="component" value="Unassembled WGS sequence"/>
</dbReference>
<dbReference type="OrthoDB" id="9800709at2"/>
<dbReference type="GO" id="GO:0003700">
    <property type="term" value="F:DNA-binding transcription factor activity"/>
    <property type="evidence" value="ECO:0007669"/>
    <property type="project" value="InterPro"/>
</dbReference>
<organism evidence="7 8">
    <name type="scientific">Sulfurovum riftiae</name>
    <dbReference type="NCBI Taxonomy" id="1630136"/>
    <lineage>
        <taxon>Bacteria</taxon>
        <taxon>Pseudomonadati</taxon>
        <taxon>Campylobacterota</taxon>
        <taxon>Epsilonproteobacteria</taxon>
        <taxon>Campylobacterales</taxon>
        <taxon>Sulfurovaceae</taxon>
        <taxon>Sulfurovum</taxon>
    </lineage>
</organism>
<dbReference type="PANTHER" id="PTHR30432">
    <property type="entry name" value="TRANSCRIPTIONAL REGULATOR MODE"/>
    <property type="match status" value="1"/>
</dbReference>
<dbReference type="Pfam" id="PF00126">
    <property type="entry name" value="HTH_1"/>
    <property type="match status" value="1"/>
</dbReference>
<dbReference type="SUPFAM" id="SSF46785">
    <property type="entry name" value="Winged helix' DNA-binding domain"/>
    <property type="match status" value="1"/>
</dbReference>
<dbReference type="InterPro" id="IPR005116">
    <property type="entry name" value="Transp-assoc_OB_typ1"/>
</dbReference>
<proteinExistence type="inferred from homology"/>
<keyword evidence="3 5" id="KW-0500">Molybdenum</keyword>
<gene>
    <name evidence="7" type="ORF">AS592_02170</name>
</gene>
<dbReference type="InterPro" id="IPR036390">
    <property type="entry name" value="WH_DNA-bd_sf"/>
</dbReference>
<reference evidence="7 8" key="1">
    <citation type="submission" date="2015-11" db="EMBL/GenBank/DDBJ databases">
        <title>Draft genome of Sulfurovum riftiae 1812E, a member of the Epsilonproteobacteria isolated from the tube of the deep-sea hydrothermal vent tubewom Riftia pachyptila.</title>
        <authorList>
            <person name="Vetriani C."/>
            <person name="Giovannelli D."/>
        </authorList>
    </citation>
    <scope>NUCLEOTIDE SEQUENCE [LARGE SCALE GENOMIC DNA]</scope>
    <source>
        <strain evidence="7 8">1812E</strain>
    </source>
</reference>
<dbReference type="SUPFAM" id="SSF50331">
    <property type="entry name" value="MOP-like"/>
    <property type="match status" value="2"/>
</dbReference>
<dbReference type="EMBL" id="LNKT01000045">
    <property type="protein sequence ID" value="KYJ86191.1"/>
    <property type="molecule type" value="Genomic_DNA"/>
</dbReference>
<evidence type="ECO:0000256" key="2">
    <source>
        <dbReference type="ARBA" id="ARBA00022448"/>
    </source>
</evidence>
<dbReference type="Pfam" id="PF03459">
    <property type="entry name" value="TOBE"/>
    <property type="match status" value="2"/>
</dbReference>
<keyword evidence="4" id="KW-0677">Repeat</keyword>
<keyword evidence="8" id="KW-1185">Reference proteome</keyword>
<dbReference type="InterPro" id="IPR000847">
    <property type="entry name" value="LysR_HTH_N"/>
</dbReference>
<dbReference type="PIRSF" id="PIRSF005763">
    <property type="entry name" value="Txn_reg_ModE"/>
    <property type="match status" value="1"/>
</dbReference>
<dbReference type="GO" id="GO:0015689">
    <property type="term" value="P:molybdate ion transport"/>
    <property type="evidence" value="ECO:0007669"/>
    <property type="project" value="UniProtKB-UniRule"/>
</dbReference>
<evidence type="ECO:0000313" key="7">
    <source>
        <dbReference type="EMBL" id="KYJ86191.1"/>
    </source>
</evidence>
<evidence type="ECO:0000259" key="6">
    <source>
        <dbReference type="PROSITE" id="PS51866"/>
    </source>
</evidence>
<comment type="caution">
    <text evidence="7">The sequence shown here is derived from an EMBL/GenBank/DDBJ whole genome shotgun (WGS) entry which is preliminary data.</text>
</comment>
<accession>A0A151CF93</accession>
<feature type="domain" description="Mop" evidence="6">
    <location>
        <begin position="123"/>
        <end position="189"/>
    </location>
</feature>
<dbReference type="InterPro" id="IPR008995">
    <property type="entry name" value="Mo/tungstate-bd_C_term_dom"/>
</dbReference>
<protein>
    <submittedName>
        <fullName evidence="7">Molybdenum-binding protein</fullName>
    </submittedName>
</protein>
<evidence type="ECO:0000256" key="1">
    <source>
        <dbReference type="ARBA" id="ARBA00008110"/>
    </source>
</evidence>
<evidence type="ECO:0000313" key="8">
    <source>
        <dbReference type="Proteomes" id="UP000075359"/>
    </source>
</evidence>
<evidence type="ECO:0000256" key="3">
    <source>
        <dbReference type="ARBA" id="ARBA00022505"/>
    </source>
</evidence>
<dbReference type="AlphaFoldDB" id="A0A151CF93"/>
<evidence type="ECO:0000256" key="4">
    <source>
        <dbReference type="ARBA" id="ARBA00022737"/>
    </source>
</evidence>
<dbReference type="GO" id="GO:0030151">
    <property type="term" value="F:molybdenum ion binding"/>
    <property type="evidence" value="ECO:0007669"/>
    <property type="project" value="UniProtKB-UniRule"/>
</dbReference>
<dbReference type="Gene3D" id="1.10.10.10">
    <property type="entry name" value="Winged helix-like DNA-binding domain superfamily/Winged helix DNA-binding domain"/>
    <property type="match status" value="1"/>
</dbReference>
<dbReference type="NCBIfam" id="TIGR00638">
    <property type="entry name" value="Mop"/>
    <property type="match status" value="1"/>
</dbReference>
<dbReference type="Gene3D" id="2.40.50.100">
    <property type="match status" value="2"/>
</dbReference>
<name>A0A151CF93_9BACT</name>
<dbReference type="InterPro" id="IPR004606">
    <property type="entry name" value="Mop_domain"/>
</dbReference>
<dbReference type="RefSeq" id="WP_067331655.1">
    <property type="nucleotide sequence ID" value="NZ_LNKT01000045.1"/>
</dbReference>
<sequence>MEITSPLTFEISGEPFLLEKRIRLLHAIEEHGSISKAAKAVPMSYKSAWEAVDAMNSLSPEPIVIRETGGKDGGGTTITEYGVMLLQNYALLREEHSRFLERLSELTDIENGAFGTIGRLGLQISARNQIQAAVLQVEPGEVNARVYLKLKGGQELLSIITEEAVENLHIEAGQIVTAICKSSNVNIVNNVKDTMKNRLEGKVVQIEKDKLNAKISVDIGGHDRIISVMPLEKAQNLVLTEGSAVIIGIEAKNIMLGR</sequence>
<evidence type="ECO:0000256" key="5">
    <source>
        <dbReference type="PIRNR" id="PIRNR005763"/>
    </source>
</evidence>
<dbReference type="PROSITE" id="PS51866">
    <property type="entry name" value="MOP"/>
    <property type="match status" value="1"/>
</dbReference>
<dbReference type="STRING" id="1630136.AS592_02170"/>
<dbReference type="InterPro" id="IPR051815">
    <property type="entry name" value="Molybdate_resp_trans_reg"/>
</dbReference>
<comment type="similarity">
    <text evidence="1 5">Belongs to the ModE family.</text>
</comment>
<dbReference type="InterPro" id="IPR036388">
    <property type="entry name" value="WH-like_DNA-bd_sf"/>
</dbReference>
<keyword evidence="2 5" id="KW-0813">Transport</keyword>